<gene>
    <name evidence="3" type="ORF">PHYPSEUDO_012445</name>
</gene>
<keyword evidence="4" id="KW-1185">Reference proteome</keyword>
<dbReference type="AlphaFoldDB" id="A0A8T1WN38"/>
<dbReference type="Proteomes" id="UP000694044">
    <property type="component" value="Unassembled WGS sequence"/>
</dbReference>
<comment type="caution">
    <text evidence="3">The sequence shown here is derived from an EMBL/GenBank/DDBJ whole genome shotgun (WGS) entry which is preliminary data.</text>
</comment>
<proteinExistence type="predicted"/>
<dbReference type="OrthoDB" id="157561at2759"/>
<evidence type="ECO:0000256" key="2">
    <source>
        <dbReference type="SAM" id="MobiDB-lite"/>
    </source>
</evidence>
<feature type="compositionally biased region" description="Basic and acidic residues" evidence="2">
    <location>
        <begin position="325"/>
        <end position="338"/>
    </location>
</feature>
<feature type="coiled-coil region" evidence="1">
    <location>
        <begin position="264"/>
        <end position="300"/>
    </location>
</feature>
<dbReference type="EMBL" id="JAGDFM010000006">
    <property type="protein sequence ID" value="KAG7393109.1"/>
    <property type="molecule type" value="Genomic_DNA"/>
</dbReference>
<accession>A0A8T1WN38</accession>
<organism evidence="3 4">
    <name type="scientific">Phytophthora pseudosyringae</name>
    <dbReference type="NCBI Taxonomy" id="221518"/>
    <lineage>
        <taxon>Eukaryota</taxon>
        <taxon>Sar</taxon>
        <taxon>Stramenopiles</taxon>
        <taxon>Oomycota</taxon>
        <taxon>Peronosporomycetes</taxon>
        <taxon>Peronosporales</taxon>
        <taxon>Peronosporaceae</taxon>
        <taxon>Phytophthora</taxon>
    </lineage>
</organism>
<evidence type="ECO:0000313" key="4">
    <source>
        <dbReference type="Proteomes" id="UP000694044"/>
    </source>
</evidence>
<keyword evidence="1" id="KW-0175">Coiled coil</keyword>
<reference evidence="3" key="1">
    <citation type="submission" date="2021-02" db="EMBL/GenBank/DDBJ databases">
        <authorList>
            <person name="Palmer J.M."/>
        </authorList>
    </citation>
    <scope>NUCLEOTIDE SEQUENCE</scope>
    <source>
        <strain evidence="3">SCRP734</strain>
    </source>
</reference>
<evidence type="ECO:0000313" key="3">
    <source>
        <dbReference type="EMBL" id="KAG7393109.1"/>
    </source>
</evidence>
<sequence>MPTPRRVAFSGAEVIEFDAALAPVVRLCGAAGSPSADEAVTLECHARGLDGADCSARQQLTRQYVEELRRFLRVRGFGPISDDLEELQTQRRVVELLLAWAAGATDRRDKKNRSSEPAAADVLDPAALRRAQLAKKQLEGRVDDGYAFGRRFFSVATYVETLSREELLAVAEDRSMALPKLDEKRRAAVKALDRELLGLYGTAEGRPLRSLTLRQLVTEAEARGMLGPGGQKARDSKGKKSKRAWVDMLRPVLVAEVRAAKVMEKEEEMLREGLAQELEREKEQEQKQRVVELIEKVMERSTAGAAVAGGDCAEPEELDSPPLDQDSRECDKRSQEVGKARRYLEALVKTVCMPREGQEDVVMKE</sequence>
<evidence type="ECO:0000256" key="1">
    <source>
        <dbReference type="SAM" id="Coils"/>
    </source>
</evidence>
<feature type="region of interest" description="Disordered" evidence="2">
    <location>
        <begin position="302"/>
        <end position="338"/>
    </location>
</feature>
<name>A0A8T1WN38_9STRA</name>
<protein>
    <submittedName>
        <fullName evidence="3">Uncharacterized protein</fullName>
    </submittedName>
</protein>